<keyword evidence="5" id="KW-1185">Reference proteome</keyword>
<dbReference type="InterPro" id="IPR013968">
    <property type="entry name" value="PKS_KR"/>
</dbReference>
<dbReference type="InterPro" id="IPR057326">
    <property type="entry name" value="KR_dom"/>
</dbReference>
<dbReference type="PANTHER" id="PTHR43775:SF51">
    <property type="entry name" value="INACTIVE PHENOLPHTHIOCEROL SYNTHESIS POLYKETIDE SYNTHASE TYPE I PKS1-RELATED"/>
    <property type="match status" value="1"/>
</dbReference>
<dbReference type="Pfam" id="PF14765">
    <property type="entry name" value="PS-DH"/>
    <property type="match status" value="1"/>
</dbReference>
<feature type="region of interest" description="C-terminal hotdog fold" evidence="2">
    <location>
        <begin position="603"/>
        <end position="746"/>
    </location>
</feature>
<dbReference type="PANTHER" id="PTHR43775">
    <property type="entry name" value="FATTY ACID SYNTHASE"/>
    <property type="match status" value="1"/>
</dbReference>
<proteinExistence type="predicted"/>
<keyword evidence="1" id="KW-0808">Transferase</keyword>
<dbReference type="Proteomes" id="UP001519287">
    <property type="component" value="Unassembled WGS sequence"/>
</dbReference>
<evidence type="ECO:0000259" key="3">
    <source>
        <dbReference type="PROSITE" id="PS52019"/>
    </source>
</evidence>
<dbReference type="RefSeq" id="WP_209972376.1">
    <property type="nucleotide sequence ID" value="NZ_JAGGLB010000009.1"/>
</dbReference>
<dbReference type="Pfam" id="PF21089">
    <property type="entry name" value="PKS_DH_N"/>
    <property type="match status" value="1"/>
</dbReference>
<feature type="active site" description="Proton donor; for dehydratase activity" evidence="2">
    <location>
        <position position="669"/>
    </location>
</feature>
<dbReference type="CDD" id="cd08953">
    <property type="entry name" value="KR_2_SDR_x"/>
    <property type="match status" value="1"/>
</dbReference>
<feature type="region of interest" description="N-terminal hotdog fold" evidence="2">
    <location>
        <begin position="458"/>
        <end position="589"/>
    </location>
</feature>
<name>A0ABS4IVP4_9BACL</name>
<dbReference type="InterPro" id="IPR050091">
    <property type="entry name" value="PKS_NRPS_Biosynth_Enz"/>
</dbReference>
<dbReference type="SMART" id="SM00822">
    <property type="entry name" value="PKS_KR"/>
    <property type="match status" value="1"/>
</dbReference>
<dbReference type="SUPFAM" id="SSF51735">
    <property type="entry name" value="NAD(P)-binding Rossmann-fold domains"/>
    <property type="match status" value="2"/>
</dbReference>
<feature type="active site" description="Proton acceptor; for dehydratase activity" evidence="2">
    <location>
        <position position="497"/>
    </location>
</feature>
<dbReference type="EMBL" id="JAGGLB010000009">
    <property type="protein sequence ID" value="MBP1991653.1"/>
    <property type="molecule type" value="Genomic_DNA"/>
</dbReference>
<evidence type="ECO:0000313" key="4">
    <source>
        <dbReference type="EMBL" id="MBP1991653.1"/>
    </source>
</evidence>
<comment type="caution">
    <text evidence="4">The sequence shown here is derived from an EMBL/GenBank/DDBJ whole genome shotgun (WGS) entry which is preliminary data.</text>
</comment>
<sequence length="746" mass="80532">MPGLCDGKSRVEIVGGDAEIAKCLALRLADHGAQVKLVTEATPEADAVIYLGGLGHLVDDEQAMSVNREAFQAAKTVAAKFERSGGVFVTVQQTGGDFGLSGAGAEHNVWTSGLPGLVKTAGKEWPKATVKAIDLDCGDNSANDIAECIVTELLQGGPEQEVGLSRAGQRITLVLEAAAAPEGELAIGKSDCLLVSGGGRGVTAAAILALARECQPRLIILGRTPIESEPDVCIGIQNDALMKRKLLEQAKSEGRSLTAAELGKQVQHIVANRELQANLEASRQAGSEVVYVAVDVQQKDALEVALQPIREKWGAITGIVHGAGVLADKVIADKSMEQFNTVFSTKVNGMKALLEVTQEDPLKLICLFSSVAARSGNVGQSDYAMANEILNKAAHRAARLRGESCLVKSINWGPWDGGMVHPGLKKHFEQMGVSLIPLKEGTDAFVKELHSPIGSDREVVIGGGLAEHSTLIEGAYTRNWQMDIHLHLDSAPYLADHRIYDKYVIPAVLVMEWFAQAASGIRPELRIGRFSELSVKKGIMLDELGREVYRIHALESSESLASALIQFELMDESGRVCYTGEIAMTAQTTVLADHENRGMSGFSPDALALQDWDGDIQQCYGDLLFHGPQFQVLLEILGISDQGIGAKLQRPQETRRAGGPWITDPIMIDGGMQLFLIWGHRILGKRTLPTKIGTYVPGCVGKEPVYVYIRGERNGAYKITGSMLFLSEDWETIAEFHGVEFHSRLH</sequence>
<reference evidence="4 5" key="1">
    <citation type="submission" date="2021-03" db="EMBL/GenBank/DDBJ databases">
        <title>Genomic Encyclopedia of Type Strains, Phase IV (KMG-IV): sequencing the most valuable type-strain genomes for metagenomic binning, comparative biology and taxonomic classification.</title>
        <authorList>
            <person name="Goeker M."/>
        </authorList>
    </citation>
    <scope>NUCLEOTIDE SEQUENCE [LARGE SCALE GENOMIC DNA]</scope>
    <source>
        <strain evidence="4 5">DSM 26048</strain>
    </source>
</reference>
<dbReference type="Pfam" id="PF08659">
    <property type="entry name" value="KR"/>
    <property type="match status" value="1"/>
</dbReference>
<evidence type="ECO:0000256" key="2">
    <source>
        <dbReference type="PROSITE-ProRule" id="PRU01363"/>
    </source>
</evidence>
<dbReference type="PROSITE" id="PS52019">
    <property type="entry name" value="PKS_MFAS_DH"/>
    <property type="match status" value="1"/>
</dbReference>
<organism evidence="4 5">
    <name type="scientific">Paenibacillus eucommiae</name>
    <dbReference type="NCBI Taxonomy" id="1355755"/>
    <lineage>
        <taxon>Bacteria</taxon>
        <taxon>Bacillati</taxon>
        <taxon>Bacillota</taxon>
        <taxon>Bacilli</taxon>
        <taxon>Bacillales</taxon>
        <taxon>Paenibacillaceae</taxon>
        <taxon>Paenibacillus</taxon>
    </lineage>
</organism>
<dbReference type="InterPro" id="IPR049552">
    <property type="entry name" value="PKS_DH_N"/>
</dbReference>
<dbReference type="InterPro" id="IPR049900">
    <property type="entry name" value="PKS_mFAS_DH"/>
</dbReference>
<dbReference type="InterPro" id="IPR036291">
    <property type="entry name" value="NAD(P)-bd_dom_sf"/>
</dbReference>
<evidence type="ECO:0000256" key="1">
    <source>
        <dbReference type="ARBA" id="ARBA00022679"/>
    </source>
</evidence>
<dbReference type="InterPro" id="IPR049551">
    <property type="entry name" value="PKS_DH_C"/>
</dbReference>
<evidence type="ECO:0000313" key="5">
    <source>
        <dbReference type="Proteomes" id="UP001519287"/>
    </source>
</evidence>
<accession>A0ABS4IVP4</accession>
<feature type="domain" description="PKS/mFAS DH" evidence="3">
    <location>
        <begin position="458"/>
        <end position="746"/>
    </location>
</feature>
<dbReference type="Gene3D" id="3.10.129.110">
    <property type="entry name" value="Polyketide synthase dehydratase"/>
    <property type="match status" value="1"/>
</dbReference>
<protein>
    <submittedName>
        <fullName evidence="4">NAD(P)-dependent dehydrogenase (Short-subunit alcohol dehydrogenase family)</fullName>
    </submittedName>
</protein>
<dbReference type="Gene3D" id="3.40.50.720">
    <property type="entry name" value="NAD(P)-binding Rossmann-like Domain"/>
    <property type="match status" value="1"/>
</dbReference>
<gene>
    <name evidence="4" type="ORF">J2Z66_003260</name>
</gene>
<dbReference type="InterPro" id="IPR042104">
    <property type="entry name" value="PKS_dehydratase_sf"/>
</dbReference>